<dbReference type="Pfam" id="PF19313">
    <property type="entry name" value="DUF5916"/>
    <property type="match status" value="1"/>
</dbReference>
<sequence>MKKQMFLPWIFLFIGVFSVFSAAQVSEPHILRAVFTTESIDVDGHLSESVWQNAPRISNFTQRELNENQPATERTQVAAVYDTDNLYFAVWCYDSQPEKIVAQKMKRDFDYDTEDNFEIIIDTYHDKRNGYLFVTNPNGARFDALVQNNGQQFNRSWDGVWNVKTTLTGEGWFAEFVIPFSTLKFGTGKKQVWGINFERNIRRKREQVLWQGWSRDSELEQVARAGILEGIEGVSSVTLVEIKPYGLAGTEHKPDAGNTGVYNLGGDVNYLITPTLKLNLTLNTDFAQVESDRLQVNLTRFSLYYPEKREFFLEGKSYFDFGLGRSIQPFYSRRIGLAPDHSTIPIIGGARVIGKEGMNTLGGMSIQTASAQDTIPSTNYTVLRWKRDIWKQSTIGFMGVNKWEPGRINTVYGGDFLYSSSNLFGDKTFMVGGALAQSYTSDRDKKTGLAHRIFLDFPNDFIDFSAIWDRAEESFNPEVGFLRRENYQMIMMDLRIKPRPKFLPFIQKFVFKPFDFNYYINDSTHELQSLWSEFRPLGFTTKSGEFFEANIQRRAENLTEDFEIHDGIVIPKGEYWFTRYELQFETFDGRPVSAFLFYQWGDFYDGTRTEWFIRSTVQLNKHLSFKLDYTQNFIHLPAGSFAVNEFGGRMDMAITPDLFGAVFGQWNDEEETALINFRINWIPTPGTNFYFVVDQAIDTRRHTIKLTDTTILTKLIWRFVL</sequence>
<dbReference type="AlphaFoldDB" id="A0A7V4U2Y8"/>
<dbReference type="EMBL" id="DRQG01000142">
    <property type="protein sequence ID" value="HGY56978.1"/>
    <property type="molecule type" value="Genomic_DNA"/>
</dbReference>
<evidence type="ECO:0000259" key="2">
    <source>
        <dbReference type="Pfam" id="PF19313"/>
    </source>
</evidence>
<feature type="domain" description="Carbohydrate-binding" evidence="1">
    <location>
        <begin position="42"/>
        <end position="201"/>
    </location>
</feature>
<reference evidence="3" key="1">
    <citation type="journal article" date="2020" name="mSystems">
        <title>Genome- and Community-Level Interaction Insights into Carbon Utilization and Element Cycling Functions of Hydrothermarchaeota in Hydrothermal Sediment.</title>
        <authorList>
            <person name="Zhou Z."/>
            <person name="Liu Y."/>
            <person name="Xu W."/>
            <person name="Pan J."/>
            <person name="Luo Z.H."/>
            <person name="Li M."/>
        </authorList>
    </citation>
    <scope>NUCLEOTIDE SEQUENCE [LARGE SCALE GENOMIC DNA]</scope>
    <source>
        <strain evidence="3">HyVt-577</strain>
    </source>
</reference>
<evidence type="ECO:0000259" key="1">
    <source>
        <dbReference type="Pfam" id="PF06452"/>
    </source>
</evidence>
<dbReference type="InterPro" id="IPR010502">
    <property type="entry name" value="Carb-bd_dom_fam9"/>
</dbReference>
<dbReference type="Pfam" id="PF06452">
    <property type="entry name" value="CBM9_1"/>
    <property type="match status" value="1"/>
</dbReference>
<dbReference type="InterPro" id="IPR045670">
    <property type="entry name" value="DUF5916"/>
</dbReference>
<gene>
    <name evidence="3" type="ORF">ENK44_14820</name>
</gene>
<feature type="domain" description="DUF5916" evidence="2">
    <location>
        <begin position="242"/>
        <end position="342"/>
    </location>
</feature>
<dbReference type="GO" id="GO:0016052">
    <property type="term" value="P:carbohydrate catabolic process"/>
    <property type="evidence" value="ECO:0007669"/>
    <property type="project" value="InterPro"/>
</dbReference>
<comment type="caution">
    <text evidence="3">The sequence shown here is derived from an EMBL/GenBank/DDBJ whole genome shotgun (WGS) entry which is preliminary data.</text>
</comment>
<dbReference type="GO" id="GO:0004553">
    <property type="term" value="F:hydrolase activity, hydrolyzing O-glycosyl compounds"/>
    <property type="evidence" value="ECO:0007669"/>
    <property type="project" value="InterPro"/>
</dbReference>
<dbReference type="CDD" id="cd09618">
    <property type="entry name" value="CBM9_like_2"/>
    <property type="match status" value="1"/>
</dbReference>
<dbReference type="Gene3D" id="2.60.40.1190">
    <property type="match status" value="1"/>
</dbReference>
<dbReference type="GO" id="GO:0030246">
    <property type="term" value="F:carbohydrate binding"/>
    <property type="evidence" value="ECO:0007669"/>
    <property type="project" value="InterPro"/>
</dbReference>
<protein>
    <recommendedName>
        <fullName evidence="4">Hydrolase</fullName>
    </recommendedName>
</protein>
<name>A0A7V4U2Y8_CALAY</name>
<accession>A0A7V4U2Y8</accession>
<dbReference type="SUPFAM" id="SSF49344">
    <property type="entry name" value="CBD9-like"/>
    <property type="match status" value="1"/>
</dbReference>
<evidence type="ECO:0008006" key="4">
    <source>
        <dbReference type="Google" id="ProtNLM"/>
    </source>
</evidence>
<organism evidence="3">
    <name type="scientific">Caldithrix abyssi</name>
    <dbReference type="NCBI Taxonomy" id="187145"/>
    <lineage>
        <taxon>Bacteria</taxon>
        <taxon>Pseudomonadati</taxon>
        <taxon>Calditrichota</taxon>
        <taxon>Calditrichia</taxon>
        <taxon>Calditrichales</taxon>
        <taxon>Calditrichaceae</taxon>
        <taxon>Caldithrix</taxon>
    </lineage>
</organism>
<evidence type="ECO:0000313" key="3">
    <source>
        <dbReference type="EMBL" id="HGY56978.1"/>
    </source>
</evidence>
<proteinExistence type="predicted"/>
<dbReference type="Proteomes" id="UP000885779">
    <property type="component" value="Unassembled WGS sequence"/>
</dbReference>